<evidence type="ECO:0000313" key="3">
    <source>
        <dbReference type="Proteomes" id="UP000501058"/>
    </source>
</evidence>
<evidence type="ECO:0000313" key="2">
    <source>
        <dbReference type="EMBL" id="QIK72064.1"/>
    </source>
</evidence>
<keyword evidence="3" id="KW-1185">Reference proteome</keyword>
<name>A0A6G7Y5A0_9ACTN</name>
<proteinExistence type="predicted"/>
<dbReference type="Proteomes" id="UP000501058">
    <property type="component" value="Chromosome"/>
</dbReference>
<dbReference type="AlphaFoldDB" id="A0A6G7Y5A0"/>
<feature type="region of interest" description="Disordered" evidence="1">
    <location>
        <begin position="1"/>
        <end position="23"/>
    </location>
</feature>
<dbReference type="KEGG" id="prv:G7070_07030"/>
<protein>
    <submittedName>
        <fullName evidence="2">Uncharacterized protein</fullName>
    </submittedName>
</protein>
<gene>
    <name evidence="2" type="ORF">G7070_07030</name>
</gene>
<sequence>MAERGWQVEISDGGIASGPVPDAQKEQYEKASEECWALAPKGATFDEMPEPDRRKYYDFYVQTRVCLVNGGVDLPAAPSYQAWSEAKGAWRPYDDVPDDQMFEVYKKFKDLCPEVPPWAR</sequence>
<dbReference type="EMBL" id="CP049865">
    <property type="protein sequence ID" value="QIK72064.1"/>
    <property type="molecule type" value="Genomic_DNA"/>
</dbReference>
<organism evidence="2 3">
    <name type="scientific">Propioniciclava coleopterorum</name>
    <dbReference type="NCBI Taxonomy" id="2714937"/>
    <lineage>
        <taxon>Bacteria</taxon>
        <taxon>Bacillati</taxon>
        <taxon>Actinomycetota</taxon>
        <taxon>Actinomycetes</taxon>
        <taxon>Propionibacteriales</taxon>
        <taxon>Propionibacteriaceae</taxon>
        <taxon>Propioniciclava</taxon>
    </lineage>
</organism>
<reference evidence="2 3" key="1">
    <citation type="submission" date="2020-03" db="EMBL/GenBank/DDBJ databases">
        <title>Propioniciclava sp. nov., isolated from Hydrophilus acuminatus.</title>
        <authorList>
            <person name="Hyun D.-W."/>
            <person name="Bae J.-W."/>
        </authorList>
    </citation>
    <scope>NUCLEOTIDE SEQUENCE [LARGE SCALE GENOMIC DNA]</scope>
    <source>
        <strain evidence="2 3">HDW11</strain>
    </source>
</reference>
<accession>A0A6G7Y5A0</accession>
<dbReference type="RefSeq" id="WP_166233062.1">
    <property type="nucleotide sequence ID" value="NZ_CP049865.1"/>
</dbReference>
<evidence type="ECO:0000256" key="1">
    <source>
        <dbReference type="SAM" id="MobiDB-lite"/>
    </source>
</evidence>